<accession>A0ABN9TXA2</accession>
<sequence length="221" mass="23433">MAGPRTALLEADTASISCLPPRAGRQLDAHRFDSGSTTESCSGTSTPLSESSGVVGGVLAEACGEPLASFSSAQGIAASEAVVDVVQRRRLRIAQRRALVRERLLRAQPGSAGAWSEHLGGLCSSDCRECAEARSVASPSASEEPSGCGGPAARRARASYQANALQEQTPSPRRGGFFNWERFTFSPSAPPSPLLLLLLIPPPLWTSSRRLPQPAKWRLRQ</sequence>
<protein>
    <recommendedName>
        <fullName evidence="4">Nuclear transcription factor Y subunit</fullName>
    </recommendedName>
</protein>
<evidence type="ECO:0000256" key="1">
    <source>
        <dbReference type="SAM" id="MobiDB-lite"/>
    </source>
</evidence>
<reference evidence="2" key="1">
    <citation type="submission" date="2023-10" db="EMBL/GenBank/DDBJ databases">
        <authorList>
            <person name="Chen Y."/>
            <person name="Shah S."/>
            <person name="Dougan E. K."/>
            <person name="Thang M."/>
            <person name="Chan C."/>
        </authorList>
    </citation>
    <scope>NUCLEOTIDE SEQUENCE [LARGE SCALE GENOMIC DNA]</scope>
</reference>
<evidence type="ECO:0000313" key="2">
    <source>
        <dbReference type="EMBL" id="CAK0850931.1"/>
    </source>
</evidence>
<keyword evidence="3" id="KW-1185">Reference proteome</keyword>
<dbReference type="Proteomes" id="UP001189429">
    <property type="component" value="Unassembled WGS sequence"/>
</dbReference>
<evidence type="ECO:0008006" key="4">
    <source>
        <dbReference type="Google" id="ProtNLM"/>
    </source>
</evidence>
<organism evidence="2 3">
    <name type="scientific">Prorocentrum cordatum</name>
    <dbReference type="NCBI Taxonomy" id="2364126"/>
    <lineage>
        <taxon>Eukaryota</taxon>
        <taxon>Sar</taxon>
        <taxon>Alveolata</taxon>
        <taxon>Dinophyceae</taxon>
        <taxon>Prorocentrales</taxon>
        <taxon>Prorocentraceae</taxon>
        <taxon>Prorocentrum</taxon>
    </lineage>
</organism>
<feature type="region of interest" description="Disordered" evidence="1">
    <location>
        <begin position="32"/>
        <end position="51"/>
    </location>
</feature>
<comment type="caution">
    <text evidence="2">The sequence shown here is derived from an EMBL/GenBank/DDBJ whole genome shotgun (WGS) entry which is preliminary data.</text>
</comment>
<proteinExistence type="predicted"/>
<evidence type="ECO:0000313" key="3">
    <source>
        <dbReference type="Proteomes" id="UP001189429"/>
    </source>
</evidence>
<gene>
    <name evidence="2" type="ORF">PCOR1329_LOCUS43216</name>
</gene>
<dbReference type="EMBL" id="CAUYUJ010015191">
    <property type="protein sequence ID" value="CAK0850931.1"/>
    <property type="molecule type" value="Genomic_DNA"/>
</dbReference>
<name>A0ABN9TXA2_9DINO</name>
<feature type="compositionally biased region" description="Low complexity" evidence="1">
    <location>
        <begin position="34"/>
        <end position="46"/>
    </location>
</feature>